<keyword evidence="3" id="KW-1185">Reference proteome</keyword>
<sequence>MRVSTLATTLFALTAAASSAQLRRRAPDVKQKWGHECIKQGDTCEPHDGNHDGKFDLAFCSYIH</sequence>
<dbReference type="Proteomes" id="UP000073492">
    <property type="component" value="Unassembled WGS sequence"/>
</dbReference>
<dbReference type="EMBL" id="LFZO01000069">
    <property type="protein sequence ID" value="KXT14979.1"/>
    <property type="molecule type" value="Genomic_DNA"/>
</dbReference>
<protein>
    <submittedName>
        <fullName evidence="2">Uncharacterized protein</fullName>
    </submittedName>
</protein>
<feature type="signal peptide" evidence="1">
    <location>
        <begin position="1"/>
        <end position="19"/>
    </location>
</feature>
<accession>A0A139IJU1</accession>
<keyword evidence="1" id="KW-0732">Signal</keyword>
<reference evidence="2 3" key="1">
    <citation type="submission" date="2015-07" db="EMBL/GenBank/DDBJ databases">
        <title>Comparative genomics of the Sigatoka disease complex on banana suggests a link between parallel evolutionary changes in Pseudocercospora fijiensis and Pseudocercospora eumusae and increased virulence on the banana host.</title>
        <authorList>
            <person name="Chang T.-C."/>
            <person name="Salvucci A."/>
            <person name="Crous P.W."/>
            <person name="Stergiopoulos I."/>
        </authorList>
    </citation>
    <scope>NUCLEOTIDE SEQUENCE [LARGE SCALE GENOMIC DNA]</scope>
    <source>
        <strain evidence="2 3">CBS 116634</strain>
    </source>
</reference>
<comment type="caution">
    <text evidence="2">The sequence shown here is derived from an EMBL/GenBank/DDBJ whole genome shotgun (WGS) entry which is preliminary data.</text>
</comment>
<evidence type="ECO:0000313" key="3">
    <source>
        <dbReference type="Proteomes" id="UP000073492"/>
    </source>
</evidence>
<organism evidence="2 3">
    <name type="scientific">Pseudocercospora musae</name>
    <dbReference type="NCBI Taxonomy" id="113226"/>
    <lineage>
        <taxon>Eukaryota</taxon>
        <taxon>Fungi</taxon>
        <taxon>Dikarya</taxon>
        <taxon>Ascomycota</taxon>
        <taxon>Pezizomycotina</taxon>
        <taxon>Dothideomycetes</taxon>
        <taxon>Dothideomycetidae</taxon>
        <taxon>Mycosphaerellales</taxon>
        <taxon>Mycosphaerellaceae</taxon>
        <taxon>Pseudocercospora</taxon>
    </lineage>
</organism>
<gene>
    <name evidence="2" type="ORF">AC579_7767</name>
</gene>
<name>A0A139IJU1_9PEZI</name>
<evidence type="ECO:0000256" key="1">
    <source>
        <dbReference type="SAM" id="SignalP"/>
    </source>
</evidence>
<proteinExistence type="predicted"/>
<feature type="chain" id="PRO_5007297507" evidence="1">
    <location>
        <begin position="20"/>
        <end position="64"/>
    </location>
</feature>
<evidence type="ECO:0000313" key="2">
    <source>
        <dbReference type="EMBL" id="KXT14979.1"/>
    </source>
</evidence>
<dbReference type="AlphaFoldDB" id="A0A139IJU1"/>